<dbReference type="Gene3D" id="3.10.280.10">
    <property type="entry name" value="Mitochondrial glycoprotein"/>
    <property type="match status" value="1"/>
</dbReference>
<dbReference type="PANTHER" id="PTHR10826">
    <property type="entry name" value="COMPLEMENT COMPONENT 1"/>
    <property type="match status" value="1"/>
</dbReference>
<dbReference type="GO" id="GO:0005759">
    <property type="term" value="C:mitochondrial matrix"/>
    <property type="evidence" value="ECO:0007669"/>
    <property type="project" value="InterPro"/>
</dbReference>
<reference evidence="2 3" key="1">
    <citation type="journal article" date="2013" name="Proc. Natl. Acad. Sci. U.S.A.">
        <title>Fine-scale variation in meiotic recombination in Mimulus inferred from population shotgun sequencing.</title>
        <authorList>
            <person name="Hellsten U."/>
            <person name="Wright K.M."/>
            <person name="Jenkins J."/>
            <person name="Shu S."/>
            <person name="Yuan Y."/>
            <person name="Wessler S.R."/>
            <person name="Schmutz J."/>
            <person name="Willis J.H."/>
            <person name="Rokhsar D.S."/>
        </authorList>
    </citation>
    <scope>NUCLEOTIDE SEQUENCE [LARGE SCALE GENOMIC DNA]</scope>
    <source>
        <strain evidence="3">cv. DUN x IM62</strain>
    </source>
</reference>
<sequence length="255" mass="28335">MSLTNAIRRVASRVAPLVTRASAGSQRCLHHHHGGSALFSAANKPSVNLLQRSFPSFLRHYSARPKSDETLLRVIEAEIECAVESNDPEDEELPPGFPFKIEDIPGQQTITLTREFNGEDISIEVHMPDVVTGDQDDESNDDADGEPNSMCTIPLVVRVSKRSGPSLEFGCTARPDEVAIDTLTIKDPNNSEDLIAYEGPDFGDLDENLQKAFNKYIEVRGVKPSVTNYLHGYMVDKDSKEYVTWLQNVQKFVQS</sequence>
<dbReference type="PANTHER" id="PTHR10826:SF41">
    <property type="entry name" value="MITOCHONDRIAL GLYCOPROTEIN FAMILY PROTEIN"/>
    <property type="match status" value="1"/>
</dbReference>
<dbReference type="Proteomes" id="UP000030748">
    <property type="component" value="Unassembled WGS sequence"/>
</dbReference>
<dbReference type="KEGG" id="egt:105960417"/>
<dbReference type="PhylomeDB" id="A0A022R3M8"/>
<feature type="region of interest" description="Disordered" evidence="1">
    <location>
        <begin position="130"/>
        <end position="149"/>
    </location>
</feature>
<dbReference type="EMBL" id="KI630628">
    <property type="protein sequence ID" value="EYU35247.1"/>
    <property type="molecule type" value="Genomic_DNA"/>
</dbReference>
<dbReference type="eggNOG" id="KOG2536">
    <property type="taxonomic scope" value="Eukaryota"/>
</dbReference>
<evidence type="ECO:0000313" key="2">
    <source>
        <dbReference type="EMBL" id="EYU35247.1"/>
    </source>
</evidence>
<dbReference type="AlphaFoldDB" id="A0A022R3M8"/>
<dbReference type="OrthoDB" id="278212at2759"/>
<dbReference type="InterPro" id="IPR036561">
    <property type="entry name" value="MAM33_sf"/>
</dbReference>
<evidence type="ECO:0000313" key="3">
    <source>
        <dbReference type="Proteomes" id="UP000030748"/>
    </source>
</evidence>
<evidence type="ECO:0008006" key="4">
    <source>
        <dbReference type="Google" id="ProtNLM"/>
    </source>
</evidence>
<gene>
    <name evidence="2" type="ORF">MIMGU_mgv1a012289mg</name>
</gene>
<dbReference type="OMA" id="YGNRMSR"/>
<name>A0A022R3M8_ERYGU</name>
<organism evidence="2 3">
    <name type="scientific">Erythranthe guttata</name>
    <name type="common">Yellow monkey flower</name>
    <name type="synonym">Mimulus guttatus</name>
    <dbReference type="NCBI Taxonomy" id="4155"/>
    <lineage>
        <taxon>Eukaryota</taxon>
        <taxon>Viridiplantae</taxon>
        <taxon>Streptophyta</taxon>
        <taxon>Embryophyta</taxon>
        <taxon>Tracheophyta</taxon>
        <taxon>Spermatophyta</taxon>
        <taxon>Magnoliopsida</taxon>
        <taxon>eudicotyledons</taxon>
        <taxon>Gunneridae</taxon>
        <taxon>Pentapetalae</taxon>
        <taxon>asterids</taxon>
        <taxon>lamiids</taxon>
        <taxon>Lamiales</taxon>
        <taxon>Phrymaceae</taxon>
        <taxon>Erythranthe</taxon>
    </lineage>
</organism>
<dbReference type="Pfam" id="PF02330">
    <property type="entry name" value="MAM33"/>
    <property type="match status" value="1"/>
</dbReference>
<evidence type="ECO:0000256" key="1">
    <source>
        <dbReference type="SAM" id="MobiDB-lite"/>
    </source>
</evidence>
<dbReference type="SUPFAM" id="SSF54529">
    <property type="entry name" value="Mitochondrial glycoprotein MAM33-like"/>
    <property type="match status" value="1"/>
</dbReference>
<accession>A0A022R3M8</accession>
<feature type="compositionally biased region" description="Acidic residues" evidence="1">
    <location>
        <begin position="134"/>
        <end position="145"/>
    </location>
</feature>
<keyword evidence="3" id="KW-1185">Reference proteome</keyword>
<dbReference type="InterPro" id="IPR003428">
    <property type="entry name" value="MAM33"/>
</dbReference>
<dbReference type="STRING" id="4155.A0A022R3M8"/>
<proteinExistence type="predicted"/>
<protein>
    <recommendedName>
        <fullName evidence="4">Mitochondrial glycoprotein family protein</fullName>
    </recommendedName>
</protein>